<reference evidence="1 2" key="1">
    <citation type="submission" date="2024-02" db="EMBL/GenBank/DDBJ databases">
        <title>A draft genome for the cacao thread blight pathogen Marasmius crinis-equi.</title>
        <authorList>
            <person name="Cohen S.P."/>
            <person name="Baruah I.K."/>
            <person name="Amoako-Attah I."/>
            <person name="Bukari Y."/>
            <person name="Meinhardt L.W."/>
            <person name="Bailey B.A."/>
        </authorList>
    </citation>
    <scope>NUCLEOTIDE SEQUENCE [LARGE SCALE GENOMIC DNA]</scope>
    <source>
        <strain evidence="1 2">GH-76</strain>
    </source>
</reference>
<evidence type="ECO:0000313" key="2">
    <source>
        <dbReference type="Proteomes" id="UP001465976"/>
    </source>
</evidence>
<dbReference type="EMBL" id="JBAHYK010003121">
    <property type="protein sequence ID" value="KAL0563896.1"/>
    <property type="molecule type" value="Genomic_DNA"/>
</dbReference>
<sequence>MAPIPAFLMDDYVLSHPQDPSTTKKTSADPLYKPQMPLARFPYGNNPIPSNPYTRSSLAFAATNPLYTRSGQLATRSITSACFDGTRPWKLPTTYLWNVVVLTTFANPSLSWL</sequence>
<gene>
    <name evidence="1" type="ORF">V5O48_018166</name>
</gene>
<dbReference type="Proteomes" id="UP001465976">
    <property type="component" value="Unassembled WGS sequence"/>
</dbReference>
<protein>
    <submittedName>
        <fullName evidence="1">Uncharacterized protein</fullName>
    </submittedName>
</protein>
<accession>A0ABR3EM03</accession>
<comment type="caution">
    <text evidence="1">The sequence shown here is derived from an EMBL/GenBank/DDBJ whole genome shotgun (WGS) entry which is preliminary data.</text>
</comment>
<proteinExistence type="predicted"/>
<organism evidence="1 2">
    <name type="scientific">Marasmius crinis-equi</name>
    <dbReference type="NCBI Taxonomy" id="585013"/>
    <lineage>
        <taxon>Eukaryota</taxon>
        <taxon>Fungi</taxon>
        <taxon>Dikarya</taxon>
        <taxon>Basidiomycota</taxon>
        <taxon>Agaricomycotina</taxon>
        <taxon>Agaricomycetes</taxon>
        <taxon>Agaricomycetidae</taxon>
        <taxon>Agaricales</taxon>
        <taxon>Marasmiineae</taxon>
        <taxon>Marasmiaceae</taxon>
        <taxon>Marasmius</taxon>
    </lineage>
</organism>
<name>A0ABR3EM03_9AGAR</name>
<evidence type="ECO:0000313" key="1">
    <source>
        <dbReference type="EMBL" id="KAL0563896.1"/>
    </source>
</evidence>
<keyword evidence="2" id="KW-1185">Reference proteome</keyword>